<protein>
    <submittedName>
        <fullName evidence="8">Serine/threonine protein kinase</fullName>
    </submittedName>
</protein>
<dbReference type="CDD" id="cd14014">
    <property type="entry name" value="STKc_PknB_like"/>
    <property type="match status" value="1"/>
</dbReference>
<feature type="region of interest" description="Disordered" evidence="5">
    <location>
        <begin position="340"/>
        <end position="399"/>
    </location>
</feature>
<feature type="domain" description="Protein kinase" evidence="7">
    <location>
        <begin position="5"/>
        <end position="257"/>
    </location>
</feature>
<organism evidence="8 9">
    <name type="scientific">Koribacter versatilis (strain Ellin345)</name>
    <dbReference type="NCBI Taxonomy" id="204669"/>
    <lineage>
        <taxon>Bacteria</taxon>
        <taxon>Pseudomonadati</taxon>
        <taxon>Acidobacteriota</taxon>
        <taxon>Terriglobia</taxon>
        <taxon>Terriglobales</taxon>
        <taxon>Candidatus Korobacteraceae</taxon>
        <taxon>Candidatus Korobacter</taxon>
    </lineage>
</organism>
<evidence type="ECO:0000256" key="2">
    <source>
        <dbReference type="ARBA" id="ARBA00022741"/>
    </source>
</evidence>
<dbReference type="Proteomes" id="UP000002432">
    <property type="component" value="Chromosome"/>
</dbReference>
<keyword evidence="8" id="KW-0723">Serine/threonine-protein kinase</keyword>
<dbReference type="EnsemblBacteria" id="ABF40761">
    <property type="protein sequence ID" value="ABF40761"/>
    <property type="gene ID" value="Acid345_1760"/>
</dbReference>
<keyword evidence="2" id="KW-0547">Nucleotide-binding</keyword>
<evidence type="ECO:0000259" key="7">
    <source>
        <dbReference type="PROSITE" id="PS50011"/>
    </source>
</evidence>
<dbReference type="GO" id="GO:0004674">
    <property type="term" value="F:protein serine/threonine kinase activity"/>
    <property type="evidence" value="ECO:0007669"/>
    <property type="project" value="UniProtKB-KW"/>
</dbReference>
<feature type="compositionally biased region" description="Polar residues" evidence="5">
    <location>
        <begin position="371"/>
        <end position="399"/>
    </location>
</feature>
<keyword evidence="1" id="KW-0808">Transferase</keyword>
<feature type="compositionally biased region" description="Polar residues" evidence="5">
    <location>
        <begin position="340"/>
        <end position="349"/>
    </location>
</feature>
<dbReference type="Gene3D" id="3.30.200.20">
    <property type="entry name" value="Phosphorylase Kinase, domain 1"/>
    <property type="match status" value="1"/>
</dbReference>
<accession>Q1IQT9</accession>
<evidence type="ECO:0000256" key="1">
    <source>
        <dbReference type="ARBA" id="ARBA00022679"/>
    </source>
</evidence>
<dbReference type="GO" id="GO:0005524">
    <property type="term" value="F:ATP binding"/>
    <property type="evidence" value="ECO:0007669"/>
    <property type="project" value="UniProtKB-KW"/>
</dbReference>
<proteinExistence type="predicted"/>
<dbReference type="eggNOG" id="COG0515">
    <property type="taxonomic scope" value="Bacteria"/>
</dbReference>
<evidence type="ECO:0000256" key="4">
    <source>
        <dbReference type="ARBA" id="ARBA00022840"/>
    </source>
</evidence>
<evidence type="ECO:0000256" key="6">
    <source>
        <dbReference type="SAM" id="Phobius"/>
    </source>
</evidence>
<sequence length="399" mass="42833">MIGRYEILAEIGRGELGAVYQGHDSENDRVVAIKAIPIAEFPESNPLQFFLDARAVKRLTHPGIVELYDVGISNEKQMLYLVREYVAGVTLETILQSGSLSPETALQTAKELAEALDHAHRQGFIHGNVQPYNILITEEGHAKLAEFSGSRLSRSFHGDNAFFAPEQLNGGVADAQTDLFSLGALLYTMLTGHVPFHGRGASPVDWSAHRRALSIANNGPLHISPEVDQLLAKALAKNPADRFQVARQMAYAIQKVLEPAVPEPVLEDIAPESLVAIPEQRPTPEVPAVGAPASQDIEIVISAESVLAFMRVHRLWLYPSAAVLVLILLFFALTSRRTPAGSATKSATPQAARHTAGGSKPGAGLSRASRAHTSPSNKHANDGTSSDQPESASATQPQP</sequence>
<evidence type="ECO:0000313" key="8">
    <source>
        <dbReference type="EMBL" id="ABF40761.1"/>
    </source>
</evidence>
<dbReference type="Pfam" id="PF00069">
    <property type="entry name" value="Pkinase"/>
    <property type="match status" value="1"/>
</dbReference>
<dbReference type="InterPro" id="IPR011009">
    <property type="entry name" value="Kinase-like_dom_sf"/>
</dbReference>
<dbReference type="SUPFAM" id="SSF56112">
    <property type="entry name" value="Protein kinase-like (PK-like)"/>
    <property type="match status" value="1"/>
</dbReference>
<dbReference type="KEGG" id="aba:Acid345_1760"/>
<reference evidence="8 9" key="1">
    <citation type="journal article" date="2009" name="Appl. Environ. Microbiol.">
        <title>Three genomes from the phylum Acidobacteria provide insight into the lifestyles of these microorganisms in soils.</title>
        <authorList>
            <person name="Ward N.L."/>
            <person name="Challacombe J.F."/>
            <person name="Janssen P.H."/>
            <person name="Henrissat B."/>
            <person name="Coutinho P.M."/>
            <person name="Wu M."/>
            <person name="Xie G."/>
            <person name="Haft D.H."/>
            <person name="Sait M."/>
            <person name="Badger J."/>
            <person name="Barabote R.D."/>
            <person name="Bradley B."/>
            <person name="Brettin T.S."/>
            <person name="Brinkac L.M."/>
            <person name="Bruce D."/>
            <person name="Creasy T."/>
            <person name="Daugherty S.C."/>
            <person name="Davidsen T.M."/>
            <person name="DeBoy R.T."/>
            <person name="Detter J.C."/>
            <person name="Dodson R.J."/>
            <person name="Durkin A.S."/>
            <person name="Ganapathy A."/>
            <person name="Gwinn-Giglio M."/>
            <person name="Han C.S."/>
            <person name="Khouri H."/>
            <person name="Kiss H."/>
            <person name="Kothari S.P."/>
            <person name="Madupu R."/>
            <person name="Nelson K.E."/>
            <person name="Nelson W.C."/>
            <person name="Paulsen I."/>
            <person name="Penn K."/>
            <person name="Ren Q."/>
            <person name="Rosovitz M.J."/>
            <person name="Selengut J.D."/>
            <person name="Shrivastava S."/>
            <person name="Sullivan S.A."/>
            <person name="Tapia R."/>
            <person name="Thompson L.S."/>
            <person name="Watkins K.L."/>
            <person name="Yang Q."/>
            <person name="Yu C."/>
            <person name="Zafar N."/>
            <person name="Zhou L."/>
            <person name="Kuske C.R."/>
        </authorList>
    </citation>
    <scope>NUCLEOTIDE SEQUENCE [LARGE SCALE GENOMIC DNA]</scope>
    <source>
        <strain evidence="8 9">Ellin345</strain>
    </source>
</reference>
<dbReference type="eggNOG" id="COG5662">
    <property type="taxonomic scope" value="Bacteria"/>
</dbReference>
<dbReference type="HOGENOM" id="CLU_690350_0_0_0"/>
<dbReference type="AlphaFoldDB" id="Q1IQT9"/>
<keyword evidence="6" id="KW-0812">Transmembrane</keyword>
<dbReference type="InterPro" id="IPR000719">
    <property type="entry name" value="Prot_kinase_dom"/>
</dbReference>
<evidence type="ECO:0000256" key="5">
    <source>
        <dbReference type="SAM" id="MobiDB-lite"/>
    </source>
</evidence>
<keyword evidence="4" id="KW-0067">ATP-binding</keyword>
<dbReference type="EMBL" id="CP000360">
    <property type="protein sequence ID" value="ABF40761.1"/>
    <property type="molecule type" value="Genomic_DNA"/>
</dbReference>
<evidence type="ECO:0000313" key="9">
    <source>
        <dbReference type="Proteomes" id="UP000002432"/>
    </source>
</evidence>
<dbReference type="PANTHER" id="PTHR43289">
    <property type="entry name" value="MITOGEN-ACTIVATED PROTEIN KINASE KINASE KINASE 20-RELATED"/>
    <property type="match status" value="1"/>
</dbReference>
<dbReference type="Gene3D" id="1.10.510.10">
    <property type="entry name" value="Transferase(Phosphotransferase) domain 1"/>
    <property type="match status" value="1"/>
</dbReference>
<dbReference type="STRING" id="204669.Acid345_1760"/>
<keyword evidence="3 8" id="KW-0418">Kinase</keyword>
<dbReference type="PROSITE" id="PS50011">
    <property type="entry name" value="PROTEIN_KINASE_DOM"/>
    <property type="match status" value="1"/>
</dbReference>
<keyword evidence="6" id="KW-0472">Membrane</keyword>
<evidence type="ECO:0000256" key="3">
    <source>
        <dbReference type="ARBA" id="ARBA00022777"/>
    </source>
</evidence>
<name>Q1IQT9_KORVE</name>
<keyword evidence="6" id="KW-1133">Transmembrane helix</keyword>
<gene>
    <name evidence="8" type="ordered locus">Acid345_1760</name>
</gene>
<dbReference type="PANTHER" id="PTHR43289:SF6">
    <property type="entry name" value="SERINE_THREONINE-PROTEIN KINASE NEKL-3"/>
    <property type="match status" value="1"/>
</dbReference>
<feature type="transmembrane region" description="Helical" evidence="6">
    <location>
        <begin position="315"/>
        <end position="333"/>
    </location>
</feature>
<keyword evidence="9" id="KW-1185">Reference proteome</keyword>